<gene>
    <name evidence="2" type="ORF">DRE_02704</name>
</gene>
<evidence type="ECO:0000256" key="1">
    <source>
        <dbReference type="SAM" id="SignalP"/>
    </source>
</evidence>
<accession>W7IG23</accession>
<feature type="signal peptide" evidence="1">
    <location>
        <begin position="1"/>
        <end position="30"/>
    </location>
</feature>
<evidence type="ECO:0000313" key="2">
    <source>
        <dbReference type="EMBL" id="EWC48125.1"/>
    </source>
</evidence>
<proteinExistence type="predicted"/>
<organism evidence="2 3">
    <name type="scientific">Drechslerella stenobrocha 248</name>
    <dbReference type="NCBI Taxonomy" id="1043628"/>
    <lineage>
        <taxon>Eukaryota</taxon>
        <taxon>Fungi</taxon>
        <taxon>Dikarya</taxon>
        <taxon>Ascomycota</taxon>
        <taxon>Pezizomycotina</taxon>
        <taxon>Orbiliomycetes</taxon>
        <taxon>Orbiliales</taxon>
        <taxon>Orbiliaceae</taxon>
        <taxon>Drechslerella</taxon>
    </lineage>
</organism>
<protein>
    <recommendedName>
        <fullName evidence="4">Enterotoxin</fullName>
    </recommendedName>
</protein>
<name>W7IG23_9PEZI</name>
<sequence length="379" mass="42105">MGKATHVHSIRSLLALASSLSFFAVRPASCDKYAAFRLAGIPYHIPSPDTNTDDIYAPQDLDDGDPIIDPPALLQADWVDRHLYAILHKPQVFQESTLLHFNGGSGMMVAWDTDARNAVEAIGKVSDSNLREFYSARGFPQYTWWRLIPVMSGPTQYLFEHDPEEGNPWLDATSEYYLINEFIGHNSVDGDNKLTMWGLGTNNYTDGTSAMVNVLNGNNLPYLRRAVVTPSMQMGRGWGALEFNPQTVQNAFLDEGMYANSVEIGNDLIGNTGLRDTELVGRYDGLESDELRDEPMDIAPHEKVYANVCALFEGSQSDVENAKANGELDGTYYYSIALTKGRPMPVFSRPHDSASLSPSEWGEWYVCSPATLMVKVWPV</sequence>
<feature type="chain" id="PRO_5004894125" description="Enterotoxin" evidence="1">
    <location>
        <begin position="31"/>
        <end position="379"/>
    </location>
</feature>
<dbReference type="HOGENOM" id="CLU_729631_0_0_1"/>
<evidence type="ECO:0008006" key="4">
    <source>
        <dbReference type="Google" id="ProtNLM"/>
    </source>
</evidence>
<keyword evidence="1" id="KW-0732">Signal</keyword>
<dbReference type="Proteomes" id="UP000024837">
    <property type="component" value="Unassembled WGS sequence"/>
</dbReference>
<evidence type="ECO:0000313" key="3">
    <source>
        <dbReference type="Proteomes" id="UP000024837"/>
    </source>
</evidence>
<dbReference type="EMBL" id="KI966406">
    <property type="protein sequence ID" value="EWC48125.1"/>
    <property type="molecule type" value="Genomic_DNA"/>
</dbReference>
<reference evidence="2 3" key="1">
    <citation type="submission" date="2013-05" db="EMBL/GenBank/DDBJ databases">
        <title>Drechslerella stenobrocha genome reveals carnivorous origination and mechanical trapping mechanism of predatory fungi.</title>
        <authorList>
            <person name="Liu X."/>
            <person name="Zhang W."/>
            <person name="Liu K."/>
        </authorList>
    </citation>
    <scope>NUCLEOTIDE SEQUENCE [LARGE SCALE GENOMIC DNA]</scope>
    <source>
        <strain evidence="2 3">248</strain>
    </source>
</reference>
<dbReference type="AlphaFoldDB" id="W7IG23"/>
<keyword evidence="3" id="KW-1185">Reference proteome</keyword>